<dbReference type="RefSeq" id="WP_199888868.1">
    <property type="nucleotide sequence ID" value="NZ_BMSZ01000012.1"/>
</dbReference>
<dbReference type="Proteomes" id="UP000659767">
    <property type="component" value="Unassembled WGS sequence"/>
</dbReference>
<sequence>MTDTPMTPDAALARLRQYGERTTGWSTATYNDSTEKALHQIAVSLAGEVERLRAKVAELTAAPVDEAAEMAEAQAELEAMRREHPAPYRVPDSPDCTCPSPERLLARDELQRALRGHLFGGGTP</sequence>
<evidence type="ECO:0000313" key="2">
    <source>
        <dbReference type="Proteomes" id="UP000659767"/>
    </source>
</evidence>
<accession>A0ABQ2TE87</accession>
<organism evidence="1 2">
    <name type="scientific">Streptomyces badius</name>
    <dbReference type="NCBI Taxonomy" id="1941"/>
    <lineage>
        <taxon>Bacteria</taxon>
        <taxon>Bacillati</taxon>
        <taxon>Actinomycetota</taxon>
        <taxon>Actinomycetes</taxon>
        <taxon>Kitasatosporales</taxon>
        <taxon>Streptomycetaceae</taxon>
        <taxon>Streptomyces</taxon>
    </lineage>
</organism>
<protein>
    <submittedName>
        <fullName evidence="1">Uncharacterized protein</fullName>
    </submittedName>
</protein>
<reference evidence="2" key="1">
    <citation type="journal article" date="2019" name="Int. J. Syst. Evol. Microbiol.">
        <title>The Global Catalogue of Microorganisms (GCM) 10K type strain sequencing project: providing services to taxonomists for standard genome sequencing and annotation.</title>
        <authorList>
            <consortium name="The Broad Institute Genomics Platform"/>
            <consortium name="The Broad Institute Genome Sequencing Center for Infectious Disease"/>
            <person name="Wu L."/>
            <person name="Ma J."/>
        </authorList>
    </citation>
    <scope>NUCLEOTIDE SEQUENCE [LARGE SCALE GENOMIC DNA]</scope>
    <source>
        <strain evidence="2">JCM 4350</strain>
    </source>
</reference>
<comment type="caution">
    <text evidence="1">The sequence shown here is derived from an EMBL/GenBank/DDBJ whole genome shotgun (WGS) entry which is preliminary data.</text>
</comment>
<name>A0ABQ2TE87_STRBA</name>
<gene>
    <name evidence="1" type="ORF">GCM10010253_43230</name>
</gene>
<keyword evidence="2" id="KW-1185">Reference proteome</keyword>
<proteinExistence type="predicted"/>
<evidence type="ECO:0000313" key="1">
    <source>
        <dbReference type="EMBL" id="GGS63638.1"/>
    </source>
</evidence>
<dbReference type="EMBL" id="BMSZ01000012">
    <property type="protein sequence ID" value="GGS63638.1"/>
    <property type="molecule type" value="Genomic_DNA"/>
</dbReference>